<dbReference type="AlphaFoldDB" id="A0A150FWM8"/>
<dbReference type="GO" id="GO:0004620">
    <property type="term" value="F:phospholipase activity"/>
    <property type="evidence" value="ECO:0007669"/>
    <property type="project" value="TreeGrafter"/>
</dbReference>
<organism evidence="1 2">
    <name type="scientific">Gonium pectorale</name>
    <name type="common">Green alga</name>
    <dbReference type="NCBI Taxonomy" id="33097"/>
    <lineage>
        <taxon>Eukaryota</taxon>
        <taxon>Viridiplantae</taxon>
        <taxon>Chlorophyta</taxon>
        <taxon>core chlorophytes</taxon>
        <taxon>Chlorophyceae</taxon>
        <taxon>CS clade</taxon>
        <taxon>Chlamydomonadales</taxon>
        <taxon>Volvocaceae</taxon>
        <taxon>Gonium</taxon>
    </lineage>
</organism>
<comment type="caution">
    <text evidence="1">The sequence shown here is derived from an EMBL/GenBank/DDBJ whole genome shotgun (WGS) entry which is preliminary data.</text>
</comment>
<dbReference type="PANTHER" id="PTHR12393:SF6">
    <property type="entry name" value="SPHINGOMYELIN PHOSPHODIESTERASE 2"/>
    <property type="match status" value="1"/>
</dbReference>
<sequence>MMSAAIQGAAEGGNLQLCKDLHEEMTRRGRSYDAFEGAKQAARGGHFNVLEYMVGQFPTAARNPGSAAMRRLAPAVASGCNLAAMNRFLTQRCIVEGGDQEHEEEQQRWQEDVVCAAAGSSKDDWREKLEMLESRGFPRSCDAYAAAAEELDAMDRFGWLLERDYLLGSSDNIEKAGVAAAAEGNADAAVFMALVLQALHANKLSFDATKVSREAAANNRSATLSWLIKTVNLGVPLDEALFRAGAQSGSVELMGYLIRRGCAWDGSAFEGGTESGSEAALEWLANSGCPMPADGSPLATAADGKAISIMLCLVRLRCPWGPSGIVFNASIPVCGLPVLTWLLAVGCPVNWTTAMATAEMAASDAEAGPALITARRRVPAWVRSEAARRQA</sequence>
<dbReference type="EMBL" id="LSYV01000225">
    <property type="protein sequence ID" value="KXZ42006.1"/>
    <property type="molecule type" value="Genomic_DNA"/>
</dbReference>
<dbReference type="GO" id="GO:0071944">
    <property type="term" value="C:cell periphery"/>
    <property type="evidence" value="ECO:0007669"/>
    <property type="project" value="TreeGrafter"/>
</dbReference>
<dbReference type="GO" id="GO:0030149">
    <property type="term" value="P:sphingolipid catabolic process"/>
    <property type="evidence" value="ECO:0007669"/>
    <property type="project" value="TreeGrafter"/>
</dbReference>
<evidence type="ECO:0000313" key="2">
    <source>
        <dbReference type="Proteomes" id="UP000075714"/>
    </source>
</evidence>
<dbReference type="Proteomes" id="UP000075714">
    <property type="component" value="Unassembled WGS sequence"/>
</dbReference>
<evidence type="ECO:0000313" key="1">
    <source>
        <dbReference type="EMBL" id="KXZ42006.1"/>
    </source>
</evidence>
<name>A0A150FWM8_GONPE</name>
<dbReference type="PANTHER" id="PTHR12393">
    <property type="entry name" value="SPHINGOMYELIN PHOSPHODIESTERASE RELATED"/>
    <property type="match status" value="1"/>
</dbReference>
<dbReference type="GO" id="GO:0005783">
    <property type="term" value="C:endoplasmic reticulum"/>
    <property type="evidence" value="ECO:0007669"/>
    <property type="project" value="TreeGrafter"/>
</dbReference>
<dbReference type="GO" id="GO:0016020">
    <property type="term" value="C:membrane"/>
    <property type="evidence" value="ECO:0007669"/>
    <property type="project" value="TreeGrafter"/>
</dbReference>
<accession>A0A150FWM8</accession>
<gene>
    <name evidence="1" type="ORF">GPECTOR_226g501</name>
</gene>
<protein>
    <submittedName>
        <fullName evidence="1">Uncharacterized protein</fullName>
    </submittedName>
</protein>
<reference evidence="2" key="1">
    <citation type="journal article" date="2016" name="Nat. Commun.">
        <title>The Gonium pectorale genome demonstrates co-option of cell cycle regulation during the evolution of multicellularity.</title>
        <authorList>
            <person name="Hanschen E.R."/>
            <person name="Marriage T.N."/>
            <person name="Ferris P.J."/>
            <person name="Hamaji T."/>
            <person name="Toyoda A."/>
            <person name="Fujiyama A."/>
            <person name="Neme R."/>
            <person name="Noguchi H."/>
            <person name="Minakuchi Y."/>
            <person name="Suzuki M."/>
            <person name="Kawai-Toyooka H."/>
            <person name="Smith D.R."/>
            <person name="Sparks H."/>
            <person name="Anderson J."/>
            <person name="Bakaric R."/>
            <person name="Luria V."/>
            <person name="Karger A."/>
            <person name="Kirschner M.W."/>
            <person name="Durand P.M."/>
            <person name="Michod R.E."/>
            <person name="Nozaki H."/>
            <person name="Olson B.J."/>
        </authorList>
    </citation>
    <scope>NUCLEOTIDE SEQUENCE [LARGE SCALE GENOMIC DNA]</scope>
    <source>
        <strain evidence="2">NIES-2863</strain>
    </source>
</reference>
<proteinExistence type="predicted"/>
<dbReference type="GO" id="GO:0046513">
    <property type="term" value="P:ceramide biosynthetic process"/>
    <property type="evidence" value="ECO:0007669"/>
    <property type="project" value="TreeGrafter"/>
</dbReference>
<keyword evidence="2" id="KW-1185">Reference proteome</keyword>